<dbReference type="STRING" id="246404.A0A507EJ23"/>
<feature type="domain" description="Endo-beta-1,6-galactanase-like" evidence="2">
    <location>
        <begin position="39"/>
        <end position="255"/>
    </location>
</feature>
<dbReference type="InterPro" id="IPR039514">
    <property type="entry name" value="6GAL-like"/>
</dbReference>
<dbReference type="GO" id="GO:0004553">
    <property type="term" value="F:hydrolase activity, hydrolyzing O-glycosyl compounds"/>
    <property type="evidence" value="ECO:0007669"/>
    <property type="project" value="InterPro"/>
</dbReference>
<organism evidence="3 4">
    <name type="scientific">Chytriomyces confervae</name>
    <dbReference type="NCBI Taxonomy" id="246404"/>
    <lineage>
        <taxon>Eukaryota</taxon>
        <taxon>Fungi</taxon>
        <taxon>Fungi incertae sedis</taxon>
        <taxon>Chytridiomycota</taxon>
        <taxon>Chytridiomycota incertae sedis</taxon>
        <taxon>Chytridiomycetes</taxon>
        <taxon>Chytridiales</taxon>
        <taxon>Chytriomycetaceae</taxon>
        <taxon>Chytriomyces</taxon>
    </lineage>
</organism>
<name>A0A507EJ23_9FUNG</name>
<reference evidence="3 4" key="1">
    <citation type="journal article" date="2019" name="Sci. Rep.">
        <title>Comparative genomics of chytrid fungi reveal insights into the obligate biotrophic and pathogenic lifestyle of Synchytrium endobioticum.</title>
        <authorList>
            <person name="van de Vossenberg B.T.L.H."/>
            <person name="Warris S."/>
            <person name="Nguyen H.D.T."/>
            <person name="van Gent-Pelzer M.P.E."/>
            <person name="Joly D.L."/>
            <person name="van de Geest H.C."/>
            <person name="Bonants P.J.M."/>
            <person name="Smith D.S."/>
            <person name="Levesque C.A."/>
            <person name="van der Lee T.A.J."/>
        </authorList>
    </citation>
    <scope>NUCLEOTIDE SEQUENCE [LARGE SCALE GENOMIC DNA]</scope>
    <source>
        <strain evidence="3 4">CBS 675.73</strain>
    </source>
</reference>
<dbReference type="Gene3D" id="3.20.20.80">
    <property type="entry name" value="Glycosidases"/>
    <property type="match status" value="1"/>
</dbReference>
<dbReference type="EMBL" id="QEAP01000555">
    <property type="protein sequence ID" value="TPX64249.1"/>
    <property type="molecule type" value="Genomic_DNA"/>
</dbReference>
<dbReference type="Proteomes" id="UP000320333">
    <property type="component" value="Unassembled WGS sequence"/>
</dbReference>
<dbReference type="PANTHER" id="PTHR42767">
    <property type="entry name" value="ENDO-BETA-1,6-GALACTANASE"/>
    <property type="match status" value="1"/>
</dbReference>
<proteinExistence type="predicted"/>
<evidence type="ECO:0000313" key="4">
    <source>
        <dbReference type="Proteomes" id="UP000320333"/>
    </source>
</evidence>
<evidence type="ECO:0000256" key="1">
    <source>
        <dbReference type="SAM" id="SignalP"/>
    </source>
</evidence>
<comment type="caution">
    <text evidence="3">The sequence shown here is derived from an EMBL/GenBank/DDBJ whole genome shotgun (WGS) entry which is preliminary data.</text>
</comment>
<accession>A0A507EJ23</accession>
<keyword evidence="4" id="KW-1185">Reference proteome</keyword>
<evidence type="ECO:0000313" key="3">
    <source>
        <dbReference type="EMBL" id="TPX64249.1"/>
    </source>
</evidence>
<dbReference type="PANTHER" id="PTHR42767:SF1">
    <property type="entry name" value="ENDO-BETA-1,6-GALACTANASE-LIKE DOMAIN-CONTAINING PROTEIN"/>
    <property type="match status" value="1"/>
</dbReference>
<dbReference type="SUPFAM" id="SSF51445">
    <property type="entry name" value="(Trans)glycosidases"/>
    <property type="match status" value="1"/>
</dbReference>
<dbReference type="Pfam" id="PF14587">
    <property type="entry name" value="Glyco_hydr_30_2"/>
    <property type="match status" value="1"/>
</dbReference>
<feature type="chain" id="PRO_5021408688" description="Endo-beta-1,6-galactanase-like domain-containing protein" evidence="1">
    <location>
        <begin position="17"/>
        <end position="488"/>
    </location>
</feature>
<sequence>MHALLYILLISSATLASRSNSATFSISANASNTLIPKWEGFGASLSWWAVAAGGSPVQSKLADLFYSTKTVTVMVKGKERRLPGLGLNIVRYNIGGTGKERDYPGRVENYKDGQSKSGVDWWKLVQGYWIRGPSDADSNWDWARDARQRSMLKAIMKKKVDRVEFYSNAPMWWMTKQNSSLGGTLSNDAIPQFATYVTNVVRQAIFTWRIPVTSVSILNEPSGGLSKYKQIDHEGINMSAKDQVALLDELRSQLDNGFMGSVDIAGPDERNISLATKTLSQMLPLVDKYNVHGYTSGTIASQNAAREALKSAVGSKKLWVSEYEDSSKDGMALVTALAHDILHLRPSAWLYGQLASTTSSQGLLRFNKPSEKTRRIKITKIYTRYFLLAQFTRFIRPGDEILATSSANAIVAYSPTTKRYKFVVVNYLCIPTVSVTIEGLKNGVLVERVRVTCTQANGKAMFKSFSAVVLAGAVVFRMEKHSVCSFTL</sequence>
<dbReference type="AlphaFoldDB" id="A0A507EJ23"/>
<protein>
    <recommendedName>
        <fullName evidence="2">Endo-beta-1,6-galactanase-like domain-containing protein</fullName>
    </recommendedName>
</protein>
<dbReference type="InterPro" id="IPR039743">
    <property type="entry name" value="6GAL/EXGAL"/>
</dbReference>
<gene>
    <name evidence="3" type="ORF">CcCBS67573_g08454</name>
</gene>
<keyword evidence="1" id="KW-0732">Signal</keyword>
<dbReference type="OrthoDB" id="2012278at2759"/>
<feature type="signal peptide" evidence="1">
    <location>
        <begin position="1"/>
        <end position="16"/>
    </location>
</feature>
<evidence type="ECO:0000259" key="2">
    <source>
        <dbReference type="Pfam" id="PF14587"/>
    </source>
</evidence>
<dbReference type="InterPro" id="IPR017853">
    <property type="entry name" value="GH"/>
</dbReference>